<feature type="transmembrane region" description="Helical" evidence="1">
    <location>
        <begin position="12"/>
        <end position="29"/>
    </location>
</feature>
<dbReference type="AlphaFoldDB" id="A0A0B5QVL3"/>
<evidence type="ECO:0000256" key="1">
    <source>
        <dbReference type="SAM" id="Phobius"/>
    </source>
</evidence>
<dbReference type="EMBL" id="CP010086">
    <property type="protein sequence ID" value="AJH02018.1"/>
    <property type="molecule type" value="Genomic_DNA"/>
</dbReference>
<feature type="transmembrane region" description="Helical" evidence="1">
    <location>
        <begin position="202"/>
        <end position="235"/>
    </location>
</feature>
<feature type="transmembrane region" description="Helical" evidence="1">
    <location>
        <begin position="113"/>
        <end position="131"/>
    </location>
</feature>
<name>A0A0B5QVL3_CLOBE</name>
<dbReference type="OrthoDB" id="129479at2"/>
<organism evidence="2 3">
    <name type="scientific">Clostridium beijerinckii</name>
    <name type="common">Clostridium MP</name>
    <dbReference type="NCBI Taxonomy" id="1520"/>
    <lineage>
        <taxon>Bacteria</taxon>
        <taxon>Bacillati</taxon>
        <taxon>Bacillota</taxon>
        <taxon>Clostridia</taxon>
        <taxon>Eubacteriales</taxon>
        <taxon>Clostridiaceae</taxon>
        <taxon>Clostridium</taxon>
    </lineage>
</organism>
<proteinExistence type="predicted"/>
<dbReference type="Proteomes" id="UP000031866">
    <property type="component" value="Chromosome"/>
</dbReference>
<evidence type="ECO:0008006" key="4">
    <source>
        <dbReference type="Google" id="ProtNLM"/>
    </source>
</evidence>
<keyword evidence="1" id="KW-0472">Membrane</keyword>
<feature type="transmembrane region" description="Helical" evidence="1">
    <location>
        <begin position="241"/>
        <end position="261"/>
    </location>
</feature>
<feature type="transmembrane region" description="Helical" evidence="1">
    <location>
        <begin position="465"/>
        <end position="484"/>
    </location>
</feature>
<dbReference type="KEGG" id="cbei:LF65_05505"/>
<protein>
    <recommendedName>
        <fullName evidence="4">Transmembrane protein</fullName>
    </recommendedName>
</protein>
<reference evidence="3" key="1">
    <citation type="submission" date="2014-12" db="EMBL/GenBank/DDBJ databases">
        <title>Genome sequence of Clostridium beijerinckii strain 59B.</title>
        <authorList>
            <person name="Little G.T."/>
            <person name="Minton N.P."/>
        </authorList>
    </citation>
    <scope>NUCLEOTIDE SEQUENCE [LARGE SCALE GENOMIC DNA]</scope>
    <source>
        <strain evidence="3">59B</strain>
    </source>
</reference>
<feature type="transmembrane region" description="Helical" evidence="1">
    <location>
        <begin position="170"/>
        <end position="190"/>
    </location>
</feature>
<accession>A0A0B5QVL3</accession>
<evidence type="ECO:0000313" key="3">
    <source>
        <dbReference type="Proteomes" id="UP000031866"/>
    </source>
</evidence>
<keyword evidence="1" id="KW-0812">Transmembrane</keyword>
<dbReference type="STRING" id="1520.LF65_05505"/>
<sequence>MKAKKNLRNFHMFWFALLAISITIGVLFIKPQVGVADQGDFYRIMNVSGLSLLDSDTNNPNSVGYYDFIVTDYKITRLNDTDFKSIWNCSLSYLIILVNYICKSLDHNIFKTQYLAVIYSIIYILSFIIILKSLNIKNNIKSMMVVLITAFIFFDGNYLIWFNSLYGEPMMITTLSLLVASILNYIKYKYVVKGTEKLMSKILYILFSAFLFLGSKLQVITSLPIIIILICKILLDNRYNLNKISLAILYVITCLLIIYPIRINMNSNNLSKDTQYNSVFYGVLNESTTPEQDLVDLGLDPDLSAEAGKHAYLDSDEYVKYIPGSEITDEKFYSKINNFKLAKFYLTHPTRLLNGMKYTASKAFYTSTGLGKYSKADSSTPVRDFHRFTLWSSIREKILPRNLYFIGLIYLIVLLCSLYKYIRNSSNPEIKNKIFLLWTVIFIGILQFPMPFVGNGKADTAKQLFLFNFTFDGLLILILVYTLFKVNDLFKIKFSSSHK</sequence>
<feature type="transmembrane region" description="Helical" evidence="1">
    <location>
        <begin position="403"/>
        <end position="422"/>
    </location>
</feature>
<evidence type="ECO:0000313" key="2">
    <source>
        <dbReference type="EMBL" id="AJH02018.1"/>
    </source>
</evidence>
<feature type="transmembrane region" description="Helical" evidence="1">
    <location>
        <begin position="143"/>
        <end position="164"/>
    </location>
</feature>
<dbReference type="RefSeq" id="WP_041900474.1">
    <property type="nucleotide sequence ID" value="NZ_CP010086.2"/>
</dbReference>
<keyword evidence="1" id="KW-1133">Transmembrane helix</keyword>
<feature type="transmembrane region" description="Helical" evidence="1">
    <location>
        <begin position="434"/>
        <end position="453"/>
    </location>
</feature>
<gene>
    <name evidence="2" type="ORF">LF65_05505</name>
</gene>